<dbReference type="Gene3D" id="3.40.50.720">
    <property type="entry name" value="NAD(P)-binding Rossmann-like Domain"/>
    <property type="match status" value="1"/>
</dbReference>
<sequence>MTSPAKTAIVIGRRWPTSPAQRTRQASEVANVVALLLSDDPYYVTGTAHAGDGALTTA</sequence>
<proteinExistence type="predicted"/>
<dbReference type="SUPFAM" id="SSF51735">
    <property type="entry name" value="NAD(P)-binding Rossmann-fold domains"/>
    <property type="match status" value="1"/>
</dbReference>
<protein>
    <recommendedName>
        <fullName evidence="3">Enoyl-ACP reductase-like protein</fullName>
    </recommendedName>
</protein>
<accession>A0ABP8RVM3</accession>
<comment type="caution">
    <text evidence="1">The sequence shown here is derived from an EMBL/GenBank/DDBJ whole genome shotgun (WGS) entry which is preliminary data.</text>
</comment>
<name>A0ABP8RVM3_9PSEU</name>
<dbReference type="InterPro" id="IPR036291">
    <property type="entry name" value="NAD(P)-bd_dom_sf"/>
</dbReference>
<keyword evidence="2" id="KW-1185">Reference proteome</keyword>
<dbReference type="Proteomes" id="UP001501598">
    <property type="component" value="Unassembled WGS sequence"/>
</dbReference>
<evidence type="ECO:0000313" key="1">
    <source>
        <dbReference type="EMBL" id="GAA4551289.1"/>
    </source>
</evidence>
<dbReference type="RefSeq" id="WP_345421370.1">
    <property type="nucleotide sequence ID" value="NZ_BAABGT010000067.1"/>
</dbReference>
<evidence type="ECO:0008006" key="3">
    <source>
        <dbReference type="Google" id="ProtNLM"/>
    </source>
</evidence>
<evidence type="ECO:0000313" key="2">
    <source>
        <dbReference type="Proteomes" id="UP001501598"/>
    </source>
</evidence>
<organism evidence="1 2">
    <name type="scientific">Pseudonocardia xishanensis</name>
    <dbReference type="NCBI Taxonomy" id="630995"/>
    <lineage>
        <taxon>Bacteria</taxon>
        <taxon>Bacillati</taxon>
        <taxon>Actinomycetota</taxon>
        <taxon>Actinomycetes</taxon>
        <taxon>Pseudonocardiales</taxon>
        <taxon>Pseudonocardiaceae</taxon>
        <taxon>Pseudonocardia</taxon>
    </lineage>
</organism>
<reference evidence="2" key="1">
    <citation type="journal article" date="2019" name="Int. J. Syst. Evol. Microbiol.">
        <title>The Global Catalogue of Microorganisms (GCM) 10K type strain sequencing project: providing services to taxonomists for standard genome sequencing and annotation.</title>
        <authorList>
            <consortium name="The Broad Institute Genomics Platform"/>
            <consortium name="The Broad Institute Genome Sequencing Center for Infectious Disease"/>
            <person name="Wu L."/>
            <person name="Ma J."/>
        </authorList>
    </citation>
    <scope>NUCLEOTIDE SEQUENCE [LARGE SCALE GENOMIC DNA]</scope>
    <source>
        <strain evidence="2">JCM 17906</strain>
    </source>
</reference>
<gene>
    <name evidence="1" type="ORF">GCM10023175_42830</name>
</gene>
<dbReference type="EMBL" id="BAABGT010000067">
    <property type="protein sequence ID" value="GAA4551289.1"/>
    <property type="molecule type" value="Genomic_DNA"/>
</dbReference>